<dbReference type="RefSeq" id="WP_193669928.1">
    <property type="nucleotide sequence ID" value="NZ_JACDTV010000011.1"/>
</dbReference>
<evidence type="ECO:0000313" key="3">
    <source>
        <dbReference type="Proteomes" id="UP000732378"/>
    </source>
</evidence>
<sequence length="266" mass="27805">MSTMTRGPHAPAVYWRRRLVVALVALFLVLGAARLLGLGGDEDTAEEQLVQSSAETTAETEETSGQVAPSSVLPTSDAAATAGDGTGQGSGQSGGQGSKKGKKKAKAAAPPEPVGTCVASDVRVEPVVGSAVAGRSVTIGLELRTRDAVACTWEVSPSALTMKITSGPDEIWTSRQCPKAVPTQEVVLRNEGTTTVEVAWSSQRSDEGCTRFTEWAKAGFYHVTAAALGGEARDVQFELVLPVAPTITASPEPEGDDKKKRKQDRD</sequence>
<evidence type="ECO:0008006" key="4">
    <source>
        <dbReference type="Google" id="ProtNLM"/>
    </source>
</evidence>
<organism evidence="2 3">
    <name type="scientific">Nocardioides salarius</name>
    <dbReference type="NCBI Taxonomy" id="374513"/>
    <lineage>
        <taxon>Bacteria</taxon>
        <taxon>Bacillati</taxon>
        <taxon>Actinomycetota</taxon>
        <taxon>Actinomycetes</taxon>
        <taxon>Propionibacteriales</taxon>
        <taxon>Nocardioidaceae</taxon>
        <taxon>Nocardioides</taxon>
    </lineage>
</organism>
<feature type="region of interest" description="Disordered" evidence="1">
    <location>
        <begin position="46"/>
        <end position="115"/>
    </location>
</feature>
<feature type="compositionally biased region" description="Polar residues" evidence="1">
    <location>
        <begin position="65"/>
        <end position="74"/>
    </location>
</feature>
<name>A0ABS2M991_9ACTN</name>
<comment type="caution">
    <text evidence="2">The sequence shown here is derived from an EMBL/GenBank/DDBJ whole genome shotgun (WGS) entry which is preliminary data.</text>
</comment>
<feature type="region of interest" description="Disordered" evidence="1">
    <location>
        <begin position="246"/>
        <end position="266"/>
    </location>
</feature>
<gene>
    <name evidence="2" type="ORF">JOE61_001555</name>
</gene>
<evidence type="ECO:0000256" key="1">
    <source>
        <dbReference type="SAM" id="MobiDB-lite"/>
    </source>
</evidence>
<proteinExistence type="predicted"/>
<reference evidence="2 3" key="1">
    <citation type="submission" date="2021-01" db="EMBL/GenBank/DDBJ databases">
        <title>Sequencing the genomes of 1000 actinobacteria strains.</title>
        <authorList>
            <person name="Klenk H.-P."/>
        </authorList>
    </citation>
    <scope>NUCLEOTIDE SEQUENCE [LARGE SCALE GENOMIC DNA]</scope>
    <source>
        <strain evidence="2 3">DSM 18239</strain>
    </source>
</reference>
<dbReference type="EMBL" id="JAFBBZ010000001">
    <property type="protein sequence ID" value="MBM7507741.1"/>
    <property type="molecule type" value="Genomic_DNA"/>
</dbReference>
<keyword evidence="3" id="KW-1185">Reference proteome</keyword>
<feature type="compositionally biased region" description="Gly residues" evidence="1">
    <location>
        <begin position="84"/>
        <end position="98"/>
    </location>
</feature>
<dbReference type="Proteomes" id="UP000732378">
    <property type="component" value="Unassembled WGS sequence"/>
</dbReference>
<accession>A0ABS2M991</accession>
<evidence type="ECO:0000313" key="2">
    <source>
        <dbReference type="EMBL" id="MBM7507741.1"/>
    </source>
</evidence>
<protein>
    <recommendedName>
        <fullName evidence="4">DUF4232 domain-containing protein</fullName>
    </recommendedName>
</protein>